<protein>
    <submittedName>
        <fullName evidence="2">Uncharacterized protein</fullName>
    </submittedName>
</protein>
<accession>A0A815V4E3</accession>
<evidence type="ECO:0000313" key="3">
    <source>
        <dbReference type="EMBL" id="CAF4384665.1"/>
    </source>
</evidence>
<feature type="region of interest" description="Disordered" evidence="1">
    <location>
        <begin position="1"/>
        <end position="22"/>
    </location>
</feature>
<evidence type="ECO:0000313" key="4">
    <source>
        <dbReference type="Proteomes" id="UP000663829"/>
    </source>
</evidence>
<keyword evidence="4" id="KW-1185">Reference proteome</keyword>
<evidence type="ECO:0000256" key="1">
    <source>
        <dbReference type="SAM" id="MobiDB-lite"/>
    </source>
</evidence>
<dbReference type="EMBL" id="CAJNOQ010024276">
    <property type="protein sequence ID" value="CAF1525760.1"/>
    <property type="molecule type" value="Genomic_DNA"/>
</dbReference>
<sequence length="90" mass="10087">MQKNNQRLPRSPGNTCTKKSKSVDNMLGQETTADNINSGNLSQIIKEQFSSSQFIEQVAKSIVSSDIFINSIENVVKEATRQQQEQIGHY</sequence>
<organism evidence="2 4">
    <name type="scientific">Didymodactylos carnosus</name>
    <dbReference type="NCBI Taxonomy" id="1234261"/>
    <lineage>
        <taxon>Eukaryota</taxon>
        <taxon>Metazoa</taxon>
        <taxon>Spiralia</taxon>
        <taxon>Gnathifera</taxon>
        <taxon>Rotifera</taxon>
        <taxon>Eurotatoria</taxon>
        <taxon>Bdelloidea</taxon>
        <taxon>Philodinida</taxon>
        <taxon>Philodinidae</taxon>
        <taxon>Didymodactylos</taxon>
    </lineage>
</organism>
<dbReference type="EMBL" id="CAJOBC010089837">
    <property type="protein sequence ID" value="CAF4384665.1"/>
    <property type="molecule type" value="Genomic_DNA"/>
</dbReference>
<dbReference type="AlphaFoldDB" id="A0A815V4E3"/>
<evidence type="ECO:0000313" key="2">
    <source>
        <dbReference type="EMBL" id="CAF1525760.1"/>
    </source>
</evidence>
<dbReference type="Proteomes" id="UP000663829">
    <property type="component" value="Unassembled WGS sequence"/>
</dbReference>
<proteinExistence type="predicted"/>
<dbReference type="Proteomes" id="UP000681722">
    <property type="component" value="Unassembled WGS sequence"/>
</dbReference>
<comment type="caution">
    <text evidence="2">The sequence shown here is derived from an EMBL/GenBank/DDBJ whole genome shotgun (WGS) entry which is preliminary data.</text>
</comment>
<gene>
    <name evidence="2" type="ORF">GPM918_LOCUS37768</name>
    <name evidence="3" type="ORF">SRO942_LOCUS38544</name>
</gene>
<reference evidence="2" key="1">
    <citation type="submission" date="2021-02" db="EMBL/GenBank/DDBJ databases">
        <authorList>
            <person name="Nowell W R."/>
        </authorList>
    </citation>
    <scope>NUCLEOTIDE SEQUENCE</scope>
</reference>
<name>A0A815V4E3_9BILA</name>
<dbReference type="OrthoDB" id="7048166at2759"/>
<feature type="compositionally biased region" description="Polar residues" evidence="1">
    <location>
        <begin position="1"/>
        <end position="17"/>
    </location>
</feature>